<sequence>MVIIYEDESHIRDYQTLRATWSVKGRQKQIPTYGHHATVSLLGGVNIKTGEFHCMETNPCNVQAFLQFLQYTLDQYPDKHVVMVLDNAKIHRAKILQPFLHEHEERLTLYSYLRIHRI</sequence>
<organism evidence="2 3">
    <name type="scientific">Bacillus smithii 7_3_47FAA</name>
    <dbReference type="NCBI Taxonomy" id="665952"/>
    <lineage>
        <taxon>Bacteria</taxon>
        <taxon>Bacillati</taxon>
        <taxon>Bacillota</taxon>
        <taxon>Bacilli</taxon>
        <taxon>Bacillales</taxon>
        <taxon>Bacillaceae</taxon>
        <taxon>Bacillus</taxon>
    </lineage>
</organism>
<feature type="domain" description="Tc1-like transposase DDE" evidence="1">
    <location>
        <begin position="3"/>
        <end position="109"/>
    </location>
</feature>
<keyword evidence="3" id="KW-1185">Reference proteome</keyword>
<proteinExistence type="predicted"/>
<reference evidence="2 3" key="1">
    <citation type="submission" date="2011-09" db="EMBL/GenBank/DDBJ databases">
        <title>The Genome Sequence of Bacillus smithii 7_3_47FAA.</title>
        <authorList>
            <consortium name="The Broad Institute Genome Sequencing Platform"/>
            <person name="Earl A."/>
            <person name="Ward D."/>
            <person name="Feldgarden M."/>
            <person name="Gevers D."/>
            <person name="Daigneault M."/>
            <person name="Strauss J."/>
            <person name="Allen-Vercoe E."/>
            <person name="Young S.K."/>
            <person name="Zeng Q."/>
            <person name="Gargeya S."/>
            <person name="Fitzgerald M."/>
            <person name="Haas B."/>
            <person name="Abouelleil A."/>
            <person name="Alvarado L."/>
            <person name="Arachchi H.M."/>
            <person name="Berlin A."/>
            <person name="Brown A."/>
            <person name="Chapman S.B."/>
            <person name="Chen Z."/>
            <person name="Dunbar C."/>
            <person name="Freedman E."/>
            <person name="Gearin G."/>
            <person name="Goldberg J."/>
            <person name="Griggs A."/>
            <person name="Gujja S."/>
            <person name="Heiman D."/>
            <person name="Howarth C."/>
            <person name="Larson L."/>
            <person name="Lui A."/>
            <person name="MacDonald P.J.P."/>
            <person name="Montmayeur A."/>
            <person name="Murphy C."/>
            <person name="Neiman D."/>
            <person name="Pearson M."/>
            <person name="Priest M."/>
            <person name="Roberts A."/>
            <person name="Saif S."/>
            <person name="Shea T."/>
            <person name="Shenoy N."/>
            <person name="Sisk P."/>
            <person name="Stolte C."/>
            <person name="Sykes S."/>
            <person name="Wortman J."/>
            <person name="Nusbaum C."/>
            <person name="Birren B."/>
        </authorList>
    </citation>
    <scope>NUCLEOTIDE SEQUENCE [LARGE SCALE GENOMIC DNA]</scope>
    <source>
        <strain evidence="2 3">7_3_47FAA</strain>
    </source>
</reference>
<dbReference type="GO" id="GO:0003676">
    <property type="term" value="F:nucleic acid binding"/>
    <property type="evidence" value="ECO:0007669"/>
    <property type="project" value="InterPro"/>
</dbReference>
<comment type="caution">
    <text evidence="2">The sequence shown here is derived from an EMBL/GenBank/DDBJ whole genome shotgun (WGS) entry which is preliminary data.</text>
</comment>
<dbReference type="Pfam" id="PF13358">
    <property type="entry name" value="DDE_3"/>
    <property type="match status" value="1"/>
</dbReference>
<dbReference type="PATRIC" id="fig|665952.3.peg.1632"/>
<evidence type="ECO:0000313" key="2">
    <source>
        <dbReference type="EMBL" id="EHL78274.1"/>
    </source>
</evidence>
<evidence type="ECO:0000313" key="3">
    <source>
        <dbReference type="Proteomes" id="UP000011747"/>
    </source>
</evidence>
<dbReference type="HOGENOM" id="CLU_159227_0_0_9"/>
<evidence type="ECO:0000259" key="1">
    <source>
        <dbReference type="Pfam" id="PF13358"/>
    </source>
</evidence>
<gene>
    <name evidence="2" type="ORF">HMPREF1015_01767</name>
</gene>
<accession>G9QKS8</accession>
<dbReference type="InterPro" id="IPR036397">
    <property type="entry name" value="RNaseH_sf"/>
</dbReference>
<dbReference type="InterPro" id="IPR038717">
    <property type="entry name" value="Tc1-like_DDE_dom"/>
</dbReference>
<dbReference type="Gene3D" id="3.30.420.10">
    <property type="entry name" value="Ribonuclease H-like superfamily/Ribonuclease H"/>
    <property type="match status" value="1"/>
</dbReference>
<name>G9QKS8_9BACI</name>
<dbReference type="AlphaFoldDB" id="G9QKS8"/>
<dbReference type="EMBL" id="ACWF01000085">
    <property type="protein sequence ID" value="EHL78274.1"/>
    <property type="molecule type" value="Genomic_DNA"/>
</dbReference>
<protein>
    <recommendedName>
        <fullName evidence="1">Tc1-like transposase DDE domain-containing protein</fullName>
    </recommendedName>
</protein>
<dbReference type="Proteomes" id="UP000011747">
    <property type="component" value="Unassembled WGS sequence"/>
</dbReference>